<organism evidence="13 15">
    <name type="scientific">Rozella allomycis (strain CSF55)</name>
    <dbReference type="NCBI Taxonomy" id="988480"/>
    <lineage>
        <taxon>Eukaryota</taxon>
        <taxon>Fungi</taxon>
        <taxon>Fungi incertae sedis</taxon>
        <taxon>Cryptomycota</taxon>
        <taxon>Cryptomycota incertae sedis</taxon>
        <taxon>Rozella</taxon>
    </lineage>
</organism>
<evidence type="ECO:0000256" key="7">
    <source>
        <dbReference type="ARBA" id="ARBA00023239"/>
    </source>
</evidence>
<name>A0A075B4E8_ROZAC</name>
<dbReference type="GO" id="GO:0019343">
    <property type="term" value="P:cysteine biosynthetic process via cystathionine"/>
    <property type="evidence" value="ECO:0007669"/>
    <property type="project" value="UniProtKB-UniRule"/>
</dbReference>
<keyword evidence="11" id="KW-0028">Amino-acid biosynthesis</keyword>
<dbReference type="EMBL" id="KE560601">
    <property type="protein sequence ID" value="EPZ36305.1"/>
    <property type="molecule type" value="Genomic_DNA"/>
</dbReference>
<evidence type="ECO:0000313" key="16">
    <source>
        <dbReference type="Proteomes" id="UP000281549"/>
    </source>
</evidence>
<dbReference type="SUPFAM" id="SSF53686">
    <property type="entry name" value="Tryptophan synthase beta subunit-like PLP-dependent enzymes"/>
    <property type="match status" value="1"/>
</dbReference>
<comment type="similarity">
    <text evidence="3 11">Belongs to the cysteine synthase/cystathionine beta-synthase family.</text>
</comment>
<dbReference type="OMA" id="CMTADTG"/>
<reference evidence="16" key="2">
    <citation type="journal article" date="2018" name="Nat. Microbiol.">
        <title>Leveraging single-cell genomics to expand the fungal tree of life.</title>
        <authorList>
            <person name="Ahrendt S.R."/>
            <person name="Quandt C.A."/>
            <person name="Ciobanu D."/>
            <person name="Clum A."/>
            <person name="Salamov A."/>
            <person name="Andreopoulos B."/>
            <person name="Cheng J.F."/>
            <person name="Woyke T."/>
            <person name="Pelin A."/>
            <person name="Henrissat B."/>
            <person name="Reynolds N.K."/>
            <person name="Benny G.L."/>
            <person name="Smith M.E."/>
            <person name="James T.Y."/>
            <person name="Grigoriev I.V."/>
        </authorList>
    </citation>
    <scope>NUCLEOTIDE SEQUENCE [LARGE SCALE GENOMIC DNA]</scope>
    <source>
        <strain evidence="16">CSF55</strain>
    </source>
</reference>
<dbReference type="InterPro" id="IPR050214">
    <property type="entry name" value="Cys_Synth/Cystath_Beta-Synth"/>
</dbReference>
<evidence type="ECO:0000256" key="10">
    <source>
        <dbReference type="PROSITE-ProRule" id="PRU00703"/>
    </source>
</evidence>
<dbReference type="PROSITE" id="PS51371">
    <property type="entry name" value="CBS"/>
    <property type="match status" value="1"/>
</dbReference>
<dbReference type="AlphaFoldDB" id="A0A075B4E8"/>
<dbReference type="OrthoDB" id="728at2759"/>
<comment type="catalytic activity">
    <reaction evidence="9 11">
        <text>L-homocysteine + L-serine = L,L-cystathionine + H2O</text>
        <dbReference type="Rhea" id="RHEA:10112"/>
        <dbReference type="ChEBI" id="CHEBI:15377"/>
        <dbReference type="ChEBI" id="CHEBI:33384"/>
        <dbReference type="ChEBI" id="CHEBI:58161"/>
        <dbReference type="ChEBI" id="CHEBI:58199"/>
        <dbReference type="EC" id="4.2.1.22"/>
    </reaction>
</comment>
<dbReference type="InterPro" id="IPR000644">
    <property type="entry name" value="CBS_dom"/>
</dbReference>
<evidence type="ECO:0000256" key="2">
    <source>
        <dbReference type="ARBA" id="ARBA00005003"/>
    </source>
</evidence>
<evidence type="ECO:0000256" key="6">
    <source>
        <dbReference type="ARBA" id="ARBA00023122"/>
    </source>
</evidence>
<dbReference type="NCBIfam" id="TIGR01137">
    <property type="entry name" value="cysta_beta"/>
    <property type="match status" value="1"/>
</dbReference>
<dbReference type="Proteomes" id="UP000281549">
    <property type="component" value="Unassembled WGS sequence"/>
</dbReference>
<dbReference type="GO" id="GO:0070814">
    <property type="term" value="P:hydrogen sulfide biosynthetic process"/>
    <property type="evidence" value="ECO:0007669"/>
    <property type="project" value="EnsemblFungi"/>
</dbReference>
<dbReference type="Gene3D" id="3.10.580.10">
    <property type="entry name" value="CBS-domain"/>
    <property type="match status" value="1"/>
</dbReference>
<keyword evidence="15" id="KW-1185">Reference proteome</keyword>
<dbReference type="FunFam" id="3.40.50.1100:FF:000003">
    <property type="entry name" value="Cystathionine beta-synthase"/>
    <property type="match status" value="1"/>
</dbReference>
<evidence type="ECO:0000256" key="3">
    <source>
        <dbReference type="ARBA" id="ARBA00007103"/>
    </source>
</evidence>
<dbReference type="InterPro" id="IPR046342">
    <property type="entry name" value="CBS_dom_sf"/>
</dbReference>
<gene>
    <name evidence="13" type="ORF">O9G_004675</name>
    <name evidence="14" type="ORF">ROZALSC1DRAFT_29205</name>
</gene>
<comment type="pathway">
    <text evidence="2">Amino-acid biosynthesis; L-cysteine biosynthesis; L-cysteine from L-homocysteine and L-serine: step 1/2.</text>
</comment>
<dbReference type="GO" id="GO:0006535">
    <property type="term" value="P:cysteine biosynthetic process from serine"/>
    <property type="evidence" value="ECO:0007669"/>
    <property type="project" value="UniProtKB-UniRule"/>
</dbReference>
<dbReference type="InterPro" id="IPR036052">
    <property type="entry name" value="TrpB-like_PALP_sf"/>
</dbReference>
<dbReference type="GO" id="GO:0004122">
    <property type="term" value="F:cystathionine beta-synthase activity"/>
    <property type="evidence" value="ECO:0007669"/>
    <property type="project" value="UniProtKB-UniRule"/>
</dbReference>
<evidence type="ECO:0000256" key="4">
    <source>
        <dbReference type="ARBA" id="ARBA00012041"/>
    </source>
</evidence>
<dbReference type="InterPro" id="IPR001926">
    <property type="entry name" value="TrpB-like_PALP"/>
</dbReference>
<dbReference type="STRING" id="988480.A0A075B4E8"/>
<evidence type="ECO:0000256" key="9">
    <source>
        <dbReference type="ARBA" id="ARBA00047490"/>
    </source>
</evidence>
<keyword evidence="11" id="KW-0198">Cysteine biosynthesis</keyword>
<evidence type="ECO:0000256" key="5">
    <source>
        <dbReference type="ARBA" id="ARBA00022898"/>
    </source>
</evidence>
<dbReference type="EMBL" id="ML005278">
    <property type="protein sequence ID" value="RKP19172.1"/>
    <property type="molecule type" value="Genomic_DNA"/>
</dbReference>
<reference evidence="13 15" key="1">
    <citation type="journal article" date="2013" name="Curr. Biol.">
        <title>Shared signatures of parasitism and phylogenomics unite Cryptomycota and microsporidia.</title>
        <authorList>
            <person name="James T.Y."/>
            <person name="Pelin A."/>
            <person name="Bonen L."/>
            <person name="Ahrendt S."/>
            <person name="Sain D."/>
            <person name="Corradi N."/>
            <person name="Stajich J.E."/>
        </authorList>
    </citation>
    <scope>NUCLEOTIDE SEQUENCE [LARGE SCALE GENOMIC DNA]</scope>
    <source>
        <strain evidence="13 15">CSF55</strain>
        <strain evidence="13 15">CSF55</strain>
    </source>
</reference>
<reference evidence="14" key="3">
    <citation type="submission" date="2018-08" db="EMBL/GenBank/DDBJ databases">
        <title>Leveraging single-cell genomics to expand the Fungal Tree of Life.</title>
        <authorList>
            <consortium name="DOE Joint Genome Institute"/>
            <person name="Ahrendt S.R."/>
            <person name="Quandt C.A."/>
            <person name="Ciobanu D."/>
            <person name="Clum A."/>
            <person name="Salamov A."/>
            <person name="Andreopoulos B."/>
            <person name="Cheng J.-F."/>
            <person name="Woyke T."/>
            <person name="Pelin A."/>
            <person name="Henrissat B."/>
            <person name="Reynolds N."/>
            <person name="Benny G.L."/>
            <person name="Smith M.E."/>
            <person name="James T.Y."/>
            <person name="Grigoriev I.V."/>
        </authorList>
    </citation>
    <scope>NUCLEOTIDE SEQUENCE</scope>
    <source>
        <strain evidence="14">CSF55</strain>
    </source>
</reference>
<dbReference type="CDD" id="cd01561">
    <property type="entry name" value="CBS_like"/>
    <property type="match status" value="1"/>
</dbReference>
<dbReference type="EC" id="4.2.1.22" evidence="4 11"/>
<sequence length="491" mass="54440">MTEKHLCTWSIDKSISESPHHHLKPENEPEICNTILDYIGNTPLVRLHSIPAKEKIECEILAKCEYFNAGGSVKDRIGKRMIEEAERDGRLKPGFTIIEPTSGNTGIGLGLAAAVKGYKVIITLPEKMSQEKVDVLKALGAEIIRTPTEAPYDSPESHIGVAKRLNQEIPNSIILDQYANPYNPIAHYDTTAEEILRQTNGNIDAIVAGAGTGGTITGIARKLRERIPNVKIYGVDPHGSLLAVPDTLNTTSASYKVEGIGYDFIPKVLDRPLIDEWIKTNDMESFTMARRIIREEGLLCGGSSGSAMAATIKIAKKFKKGQRVVVILPDSVRNYMSKFLNDKWMLENGFLEGKKNEKIDLNGLNNATIKEMNLPRAITLHEKSSVNDAVNLMKKHGIDQIVIVTTDFKLKGIANLKFILSKLFKGEIQLNDSVELIREEFKVENVNLDTSVGQALDLLQKSSLLIVTDSEKVIHVISQFDVLNFMTKNLK</sequence>
<evidence type="ECO:0000313" key="15">
    <source>
        <dbReference type="Proteomes" id="UP000030755"/>
    </source>
</evidence>
<dbReference type="Gene3D" id="3.40.50.1100">
    <property type="match status" value="2"/>
</dbReference>
<dbReference type="InterPro" id="IPR005857">
    <property type="entry name" value="Cysta_beta_synth"/>
</dbReference>
<dbReference type="GO" id="GO:0019346">
    <property type="term" value="P:transsulfuration"/>
    <property type="evidence" value="ECO:0007669"/>
    <property type="project" value="EnsemblFungi"/>
</dbReference>
<proteinExistence type="inferred from homology"/>
<dbReference type="FunFam" id="3.40.50.1100:FF:000118">
    <property type="entry name" value="Related to CYS4-cystathionine beta-synthase"/>
    <property type="match status" value="1"/>
</dbReference>
<dbReference type="Pfam" id="PF00291">
    <property type="entry name" value="PALP"/>
    <property type="match status" value="1"/>
</dbReference>
<protein>
    <recommendedName>
        <fullName evidence="8 11">Cystathionine beta-synthase</fullName>
        <ecNumber evidence="4 11">4.2.1.22</ecNumber>
    </recommendedName>
</protein>
<dbReference type="PANTHER" id="PTHR10314">
    <property type="entry name" value="CYSTATHIONINE BETA-SYNTHASE"/>
    <property type="match status" value="1"/>
</dbReference>
<dbReference type="Pfam" id="PF00571">
    <property type="entry name" value="CBS"/>
    <property type="match status" value="2"/>
</dbReference>
<evidence type="ECO:0000256" key="11">
    <source>
        <dbReference type="RuleBase" id="RU361204"/>
    </source>
</evidence>
<evidence type="ECO:0000259" key="12">
    <source>
        <dbReference type="PROSITE" id="PS51371"/>
    </source>
</evidence>
<dbReference type="SMART" id="SM00116">
    <property type="entry name" value="CBS"/>
    <property type="match status" value="2"/>
</dbReference>
<feature type="domain" description="CBS" evidence="12">
    <location>
        <begin position="372"/>
        <end position="433"/>
    </location>
</feature>
<dbReference type="Proteomes" id="UP000030755">
    <property type="component" value="Unassembled WGS sequence"/>
</dbReference>
<keyword evidence="6 10" id="KW-0129">CBS domain</keyword>
<keyword evidence="5 11" id="KW-0663">Pyridoxal phosphate</keyword>
<dbReference type="InterPro" id="IPR001216">
    <property type="entry name" value="P-phosphate_BS"/>
</dbReference>
<dbReference type="GO" id="GO:0005737">
    <property type="term" value="C:cytoplasm"/>
    <property type="evidence" value="ECO:0007669"/>
    <property type="project" value="EnsemblFungi"/>
</dbReference>
<comment type="cofactor">
    <cofactor evidence="1 11">
        <name>pyridoxal 5'-phosphate</name>
        <dbReference type="ChEBI" id="CHEBI:597326"/>
    </cofactor>
</comment>
<dbReference type="UniPathway" id="UPA00136">
    <property type="reaction ID" value="UER00201"/>
</dbReference>
<accession>A0A075B4E8</accession>
<evidence type="ECO:0000256" key="1">
    <source>
        <dbReference type="ARBA" id="ARBA00001933"/>
    </source>
</evidence>
<dbReference type="HOGENOM" id="CLU_021018_0_0_1"/>
<evidence type="ECO:0000313" key="14">
    <source>
        <dbReference type="EMBL" id="RKP19172.1"/>
    </source>
</evidence>
<evidence type="ECO:0000313" key="13">
    <source>
        <dbReference type="EMBL" id="EPZ36305.1"/>
    </source>
</evidence>
<dbReference type="SUPFAM" id="SSF54631">
    <property type="entry name" value="CBS-domain pair"/>
    <property type="match status" value="1"/>
</dbReference>
<keyword evidence="7 11" id="KW-0456">Lyase</keyword>
<dbReference type="GO" id="GO:0007089">
    <property type="term" value="P:traversing start control point of mitotic cell cycle"/>
    <property type="evidence" value="ECO:0007669"/>
    <property type="project" value="EnsemblFungi"/>
</dbReference>
<dbReference type="PROSITE" id="PS00901">
    <property type="entry name" value="CYS_SYNTHASE"/>
    <property type="match status" value="1"/>
</dbReference>
<evidence type="ECO:0000256" key="8">
    <source>
        <dbReference type="ARBA" id="ARBA00026192"/>
    </source>
</evidence>